<evidence type="ECO:0000313" key="3">
    <source>
        <dbReference type="Proteomes" id="UP000433876"/>
    </source>
</evidence>
<dbReference type="EMBL" id="NMPR01000084">
    <property type="protein sequence ID" value="KAA8631190.1"/>
    <property type="molecule type" value="Genomic_DNA"/>
</dbReference>
<comment type="caution">
    <text evidence="2">The sequence shown here is derived from an EMBL/GenBank/DDBJ whole genome shotgun (WGS) entry which is preliminary data.</text>
</comment>
<dbReference type="VEuPathDB" id="FungiDB:SMAC_03858"/>
<accession>A0A8S8ZQ54</accession>
<dbReference type="OMA" id="ARDPYIN"/>
<dbReference type="AlphaFoldDB" id="A0A8S8ZQ54"/>
<sequence>MSGPPVTYSSRCGAKRRPIEPIASFLATFTHELLAYAAARDPYVNSILAHWYDLQRARVVNFSQYSQKAEYLLDTKYALLSGSKAYEKAFDVVSDIGKMFDKILKAVKKEAGEYEGCSCGTRKNAVFTMVEIMVCMVTAPMDEIGHQARNGDCVPSEMEEKLFQMMGYFDGEGLTHLDSEGLTDKVWEFIKEHEGYSMYERLNEVVDILEGDDEERGVDGEQGGQGEEEGEAE</sequence>
<dbReference type="Proteomes" id="UP000433876">
    <property type="component" value="Unassembled WGS sequence"/>
</dbReference>
<gene>
    <name evidence="2" type="ORF">SMACR_03858</name>
</gene>
<protein>
    <submittedName>
        <fullName evidence="2">Uncharacterized protein</fullName>
    </submittedName>
</protein>
<feature type="region of interest" description="Disordered" evidence="1">
    <location>
        <begin position="211"/>
        <end position="233"/>
    </location>
</feature>
<proteinExistence type="predicted"/>
<evidence type="ECO:0000313" key="2">
    <source>
        <dbReference type="EMBL" id="KAA8631190.1"/>
    </source>
</evidence>
<organism evidence="2 3">
    <name type="scientific">Sordaria macrospora</name>
    <dbReference type="NCBI Taxonomy" id="5147"/>
    <lineage>
        <taxon>Eukaryota</taxon>
        <taxon>Fungi</taxon>
        <taxon>Dikarya</taxon>
        <taxon>Ascomycota</taxon>
        <taxon>Pezizomycotina</taxon>
        <taxon>Sordariomycetes</taxon>
        <taxon>Sordariomycetidae</taxon>
        <taxon>Sordariales</taxon>
        <taxon>Sordariaceae</taxon>
        <taxon>Sordaria</taxon>
    </lineage>
</organism>
<evidence type="ECO:0000256" key="1">
    <source>
        <dbReference type="SAM" id="MobiDB-lite"/>
    </source>
</evidence>
<name>A0A8S8ZQ54_SORMA</name>
<reference evidence="2 3" key="1">
    <citation type="submission" date="2017-07" db="EMBL/GenBank/DDBJ databases">
        <title>Genome sequence of the Sordaria macrospora wild type strain R19027.</title>
        <authorList>
            <person name="Nowrousian M."/>
            <person name="Teichert I."/>
            <person name="Kueck U."/>
        </authorList>
    </citation>
    <scope>NUCLEOTIDE SEQUENCE [LARGE SCALE GENOMIC DNA]</scope>
    <source>
        <strain evidence="2 3">R19027</strain>
        <tissue evidence="2">Mycelium</tissue>
    </source>
</reference>